<comment type="miscellaneous">
    <text evidence="11">In contrast to other lysine histone methyltransferases, it does not contain a SET domain, suggesting the existence of another mechanism for methylation of lysine residues of histones.</text>
</comment>
<evidence type="ECO:0000256" key="5">
    <source>
        <dbReference type="ARBA" id="ARBA00022679"/>
    </source>
</evidence>
<evidence type="ECO:0000256" key="12">
    <source>
        <dbReference type="SAM" id="MobiDB-lite"/>
    </source>
</evidence>
<evidence type="ECO:0000313" key="15">
    <source>
        <dbReference type="Proteomes" id="UP000001940"/>
    </source>
</evidence>
<dbReference type="STRING" id="6239.F55G7.2.1"/>
<dbReference type="AlphaFoldDB" id="Q20856"/>
<dbReference type="PaxDb" id="6239-F55G7.2"/>
<dbReference type="GO" id="GO:0035097">
    <property type="term" value="C:histone methyltransferase complex"/>
    <property type="evidence" value="ECO:0007669"/>
    <property type="project" value="UniProtKB-ARBA"/>
</dbReference>
<dbReference type="CDD" id="cd02440">
    <property type="entry name" value="AdoMet_MTases"/>
    <property type="match status" value="1"/>
</dbReference>
<dbReference type="PANTHER" id="PTHR21451:SF0">
    <property type="entry name" value="HISTONE-LYSINE N-METHYLTRANSFERASE, H3 LYSINE-79 SPECIFIC"/>
    <property type="match status" value="1"/>
</dbReference>
<protein>
    <recommendedName>
        <fullName evidence="3 11">Histone-lysine N-methyltransferase, H3 lysine-79 specific</fullName>
        <ecNumber evidence="2 11">2.1.1.360</ecNumber>
    </recommendedName>
    <alternativeName>
        <fullName evidence="9 11">Histone H3-K79 methyltransferase</fullName>
    </alternativeName>
</protein>
<dbReference type="AGR" id="WB:WBGene00010120"/>
<evidence type="ECO:0000256" key="4">
    <source>
        <dbReference type="ARBA" id="ARBA00022603"/>
    </source>
</evidence>
<accession>Q20856</accession>
<dbReference type="PIR" id="T22752">
    <property type="entry name" value="T22752"/>
</dbReference>
<dbReference type="KEGG" id="cel:CELE_F55G7.2"/>
<feature type="region of interest" description="Disordered" evidence="12">
    <location>
        <begin position="355"/>
        <end position="383"/>
    </location>
</feature>
<dbReference type="Proteomes" id="UP000001940">
    <property type="component" value="Chromosome X"/>
</dbReference>
<dbReference type="GO" id="GO:0006281">
    <property type="term" value="P:DNA repair"/>
    <property type="evidence" value="ECO:0000318"/>
    <property type="project" value="GO_Central"/>
</dbReference>
<dbReference type="InterPro" id="IPR029063">
    <property type="entry name" value="SAM-dependent_MTases_sf"/>
</dbReference>
<feature type="domain" description="DOT1" evidence="13">
    <location>
        <begin position="29"/>
        <end position="354"/>
    </location>
</feature>
<keyword evidence="15" id="KW-1185">Reference proteome</keyword>
<comment type="subcellular location">
    <subcellularLocation>
        <location evidence="1 11">Nucleus</location>
    </subcellularLocation>
</comment>
<evidence type="ECO:0000313" key="16">
    <source>
        <dbReference type="WormBase" id="F55G7.2"/>
    </source>
</evidence>
<evidence type="ECO:0000259" key="13">
    <source>
        <dbReference type="PROSITE" id="PS51569"/>
    </source>
</evidence>
<dbReference type="PROSITE" id="PS51569">
    <property type="entry name" value="DOT1"/>
    <property type="match status" value="1"/>
</dbReference>
<dbReference type="RefSeq" id="NP_509997.1">
    <property type="nucleotide sequence ID" value="NM_077596.3"/>
</dbReference>
<dbReference type="Bgee" id="WBGene00010120">
    <property type="expression patterns" value="Expressed in embryo and 2 other cell types or tissues"/>
</dbReference>
<evidence type="ECO:0000256" key="10">
    <source>
        <dbReference type="ARBA" id="ARBA00047770"/>
    </source>
</evidence>
<dbReference type="FunCoup" id="Q20856">
    <property type="interactions" value="184"/>
</dbReference>
<evidence type="ECO:0000256" key="8">
    <source>
        <dbReference type="ARBA" id="ARBA00023242"/>
    </source>
</evidence>
<comment type="similarity">
    <text evidence="11">Belongs to the class I-like SAM-binding methyltransferase superfamily. DOT1 family.</text>
</comment>
<comment type="function">
    <text evidence="11">Histone methyltransferase that specifically trimethylates histone H3 to form H3K79me3. This methylation is required for telomere silencing and for the pachytene checkpoint during the meiotic cell cycle by allowing the recruitment of RAD9 to double strand breaks. Nucleosomes are preferred as substrate compared to free histone.</text>
</comment>
<dbReference type="SUPFAM" id="SSF53335">
    <property type="entry name" value="S-adenosyl-L-methionine-dependent methyltransferases"/>
    <property type="match status" value="1"/>
</dbReference>
<evidence type="ECO:0000256" key="2">
    <source>
        <dbReference type="ARBA" id="ARBA00012190"/>
    </source>
</evidence>
<dbReference type="Pfam" id="PF08123">
    <property type="entry name" value="DOT1"/>
    <property type="match status" value="1"/>
</dbReference>
<evidence type="ECO:0000256" key="7">
    <source>
        <dbReference type="ARBA" id="ARBA00022853"/>
    </source>
</evidence>
<proteinExistence type="inferred from homology"/>
<keyword evidence="4 11" id="KW-0489">Methyltransferase</keyword>
<dbReference type="SMR" id="Q20856"/>
<dbReference type="PANTHER" id="PTHR21451">
    <property type="entry name" value="HISTONE H3 METHYLTRANSFERASE"/>
    <property type="match status" value="1"/>
</dbReference>
<keyword evidence="8 11" id="KW-0539">Nucleus</keyword>
<evidence type="ECO:0000256" key="3">
    <source>
        <dbReference type="ARBA" id="ARBA00020987"/>
    </source>
</evidence>
<dbReference type="eggNOG" id="KOG3924">
    <property type="taxonomic scope" value="Eukaryota"/>
</dbReference>
<dbReference type="CTD" id="186332"/>
<keyword evidence="5 11" id="KW-0808">Transferase</keyword>
<dbReference type="EC" id="2.1.1.360" evidence="2 11"/>
<dbReference type="EMBL" id="BX284606">
    <property type="protein sequence ID" value="CAA90610.1"/>
    <property type="molecule type" value="Genomic_DNA"/>
</dbReference>
<dbReference type="GO" id="GO:0032259">
    <property type="term" value="P:methylation"/>
    <property type="evidence" value="ECO:0007669"/>
    <property type="project" value="UniProtKB-KW"/>
</dbReference>
<dbReference type="GO" id="GO:0000077">
    <property type="term" value="P:DNA damage checkpoint signaling"/>
    <property type="evidence" value="ECO:0000318"/>
    <property type="project" value="GO_Central"/>
</dbReference>
<evidence type="ECO:0000256" key="11">
    <source>
        <dbReference type="RuleBase" id="RU271113"/>
    </source>
</evidence>
<evidence type="ECO:0000256" key="9">
    <source>
        <dbReference type="ARBA" id="ARBA00029821"/>
    </source>
</evidence>
<dbReference type="InParanoid" id="Q20856"/>
<comment type="catalytic activity">
    <reaction evidence="10 11">
        <text>L-lysyl(79)-[histone H3] + 3 S-adenosyl-L-methionine = N(6),N(6),N(6)-trimethyl-L-lysyl(79)-[histone H3] + 3 S-adenosyl-L-homocysteine + 3 H(+)</text>
        <dbReference type="Rhea" id="RHEA:60328"/>
        <dbReference type="Rhea" id="RHEA-COMP:15549"/>
        <dbReference type="Rhea" id="RHEA-COMP:15552"/>
        <dbReference type="ChEBI" id="CHEBI:15378"/>
        <dbReference type="ChEBI" id="CHEBI:29969"/>
        <dbReference type="ChEBI" id="CHEBI:57856"/>
        <dbReference type="ChEBI" id="CHEBI:59789"/>
        <dbReference type="ChEBI" id="CHEBI:61961"/>
        <dbReference type="EC" id="2.1.1.360"/>
    </reaction>
</comment>
<dbReference type="PhylomeDB" id="Q20856"/>
<dbReference type="FunFam" id="3.40.50.150:FF:000033">
    <property type="entry name" value="Histone-lysine N-methyltransferase, H3 lysine-79 specific"/>
    <property type="match status" value="1"/>
</dbReference>
<reference evidence="14 15" key="1">
    <citation type="journal article" date="1998" name="Science">
        <title>Genome sequence of the nematode C. elegans: a platform for investigating biology.</title>
        <authorList>
            <consortium name="The C. elegans sequencing consortium"/>
            <person name="Sulson J.E."/>
            <person name="Waterston R."/>
        </authorList>
    </citation>
    <scope>NUCLEOTIDE SEQUENCE [LARGE SCALE GENOMIC DNA]</scope>
    <source>
        <strain evidence="14 15">Bristol N2</strain>
    </source>
</reference>
<dbReference type="OMA" id="IMEMTAL"/>
<dbReference type="InterPro" id="IPR030445">
    <property type="entry name" value="H3-K79_meTrfase"/>
</dbReference>
<dbReference type="GO" id="GO:0005634">
    <property type="term" value="C:nucleus"/>
    <property type="evidence" value="ECO:0000318"/>
    <property type="project" value="GO_Central"/>
</dbReference>
<dbReference type="GO" id="GO:0140956">
    <property type="term" value="F:histone H3K79 trimethyltransferase activity"/>
    <property type="evidence" value="ECO:0007669"/>
    <property type="project" value="UniProtKB-EC"/>
</dbReference>
<evidence type="ECO:0000256" key="1">
    <source>
        <dbReference type="ARBA" id="ARBA00004123"/>
    </source>
</evidence>
<dbReference type="HOGENOM" id="CLU_046188_0_0_1"/>
<evidence type="ECO:0000313" key="14">
    <source>
        <dbReference type="EMBL" id="CAA90610.1"/>
    </source>
</evidence>
<dbReference type="OrthoDB" id="443402at2759"/>
<gene>
    <name evidence="14 16" type="primary">dot-1.4</name>
    <name evidence="14" type="ORF">CELE_F55G7.2</name>
    <name evidence="16" type="ORF">F55G7.2</name>
</gene>
<keyword evidence="7 11" id="KW-0156">Chromatin regulator</keyword>
<dbReference type="GO" id="GO:0000781">
    <property type="term" value="C:chromosome, telomeric region"/>
    <property type="evidence" value="ECO:0007669"/>
    <property type="project" value="GOC"/>
</dbReference>
<dbReference type="Gene3D" id="3.40.50.150">
    <property type="entry name" value="Vaccinia Virus protein VP39"/>
    <property type="match status" value="1"/>
</dbReference>
<dbReference type="GeneID" id="186332"/>
<dbReference type="GO" id="GO:0031151">
    <property type="term" value="F:histone H3K79 methyltransferase activity"/>
    <property type="evidence" value="ECO:0000318"/>
    <property type="project" value="GO_Central"/>
</dbReference>
<dbReference type="InterPro" id="IPR025789">
    <property type="entry name" value="DOT1_dom"/>
</dbReference>
<name>Q20856_CAEEL</name>
<dbReference type="UCSC" id="F55G7.2">
    <property type="organism name" value="c. elegans"/>
</dbReference>
<sequence length="383" mass="43332">MDLFQIQNHEENNVDKIESKMLEDETDLLHETLSTVFPNGKSIKFDSHKHHVPVILLNMLKELFEPVLNQLSIELIAANGKTTNTDNVLAELAKFNEAVALFRRDNPKKQLLLPKHWDQSTCTQQVAQKITEIAKDLSVPYPKKLNQHYKGFSSETYGETMLEQIGSIVDELKLNSSDVFVDLGSGIGQLVCFVAAYSKVKKAVGIELSSVPAEYAVSQGMYFKNLMTFFDKQHGEIELIQGDFLHPQFHDLICKEATVIFINNYAFEDDLTRRIVFELLQNCADGTRIVSAKPLSLPRSVASRRHAMSDFGSMSNSRTLRATESNVSWTSNIVEFTLTTVDHLKLFKSFEMQKESKKSANSKVKKVGKDFTKTSLKNKKESK</sequence>
<keyword evidence="6 11" id="KW-0949">S-adenosyl-L-methionine</keyword>
<feature type="compositionally biased region" description="Basic and acidic residues" evidence="12">
    <location>
        <begin position="367"/>
        <end position="383"/>
    </location>
</feature>
<dbReference type="WormBase" id="F55G7.2">
    <property type="protein sequence ID" value="CE03424"/>
    <property type="gene ID" value="WBGene00010120"/>
    <property type="gene designation" value="dot-1.4"/>
</dbReference>
<evidence type="ECO:0000256" key="6">
    <source>
        <dbReference type="ARBA" id="ARBA00022691"/>
    </source>
</evidence>
<dbReference type="GO" id="GO:0031509">
    <property type="term" value="P:subtelomeric heterochromatin formation"/>
    <property type="evidence" value="ECO:0000318"/>
    <property type="project" value="GO_Central"/>
</dbReference>
<organism evidence="14 15">
    <name type="scientific">Caenorhabditis elegans</name>
    <dbReference type="NCBI Taxonomy" id="6239"/>
    <lineage>
        <taxon>Eukaryota</taxon>
        <taxon>Metazoa</taxon>
        <taxon>Ecdysozoa</taxon>
        <taxon>Nematoda</taxon>
        <taxon>Chromadorea</taxon>
        <taxon>Rhabditida</taxon>
        <taxon>Rhabditina</taxon>
        <taxon>Rhabditomorpha</taxon>
        <taxon>Rhabditoidea</taxon>
        <taxon>Rhabditidae</taxon>
        <taxon>Peloderinae</taxon>
        <taxon>Caenorhabditis</taxon>
    </lineage>
</organism>